<proteinExistence type="predicted"/>
<evidence type="ECO:0000256" key="2">
    <source>
        <dbReference type="SAM" id="Phobius"/>
    </source>
</evidence>
<name>A0A252BY07_9PROT</name>
<evidence type="ECO:0000313" key="4">
    <source>
        <dbReference type="Proteomes" id="UP000194931"/>
    </source>
</evidence>
<feature type="region of interest" description="Disordered" evidence="1">
    <location>
        <begin position="1"/>
        <end position="28"/>
    </location>
</feature>
<organism evidence="3 4">
    <name type="scientific">Acetobacter okinawensis</name>
    <dbReference type="NCBI Taxonomy" id="1076594"/>
    <lineage>
        <taxon>Bacteria</taxon>
        <taxon>Pseudomonadati</taxon>
        <taxon>Pseudomonadota</taxon>
        <taxon>Alphaproteobacteria</taxon>
        <taxon>Acetobacterales</taxon>
        <taxon>Acetobacteraceae</taxon>
        <taxon>Acetobacter</taxon>
    </lineage>
</organism>
<gene>
    <name evidence="3" type="ORF">HK26_04130</name>
</gene>
<dbReference type="EMBL" id="JOPJ01000002">
    <property type="protein sequence ID" value="OUJ13835.1"/>
    <property type="molecule type" value="Genomic_DNA"/>
</dbReference>
<dbReference type="RefSeq" id="WP_086638083.1">
    <property type="nucleotide sequence ID" value="NZ_JOPJ01000002.1"/>
</dbReference>
<evidence type="ECO:0000313" key="3">
    <source>
        <dbReference type="EMBL" id="OUJ13835.1"/>
    </source>
</evidence>
<keyword evidence="2" id="KW-0812">Transmembrane</keyword>
<sequence length="114" mass="12133">MSDSQVTKGPDSWYMRPEKNVGNGNGGGYDGGMEARIARLEDDVRDVKKDLTDIKVSVAQISGKLDTLTSTLASKLMGPWQMVGVFGGLLTTLIVIAGAVIGLMKWVGVLHISP</sequence>
<dbReference type="Proteomes" id="UP000194931">
    <property type="component" value="Unassembled WGS sequence"/>
</dbReference>
<protein>
    <submittedName>
        <fullName evidence="3">Uncharacterized protein</fullName>
    </submittedName>
</protein>
<evidence type="ECO:0000256" key="1">
    <source>
        <dbReference type="SAM" id="MobiDB-lite"/>
    </source>
</evidence>
<keyword evidence="2" id="KW-1133">Transmembrane helix</keyword>
<comment type="caution">
    <text evidence="3">The sequence shown here is derived from an EMBL/GenBank/DDBJ whole genome shotgun (WGS) entry which is preliminary data.</text>
</comment>
<feature type="transmembrane region" description="Helical" evidence="2">
    <location>
        <begin position="83"/>
        <end position="104"/>
    </location>
</feature>
<accession>A0A252BY07</accession>
<reference evidence="4" key="1">
    <citation type="submission" date="2014-06" db="EMBL/GenBank/DDBJ databases">
        <authorList>
            <person name="Winans N.J."/>
            <person name="Newell P.D."/>
            <person name="Douglas A.E."/>
        </authorList>
    </citation>
    <scope>NUCLEOTIDE SEQUENCE [LARGE SCALE GENOMIC DNA]</scope>
</reference>
<keyword evidence="4" id="KW-1185">Reference proteome</keyword>
<dbReference type="AlphaFoldDB" id="A0A252BY07"/>
<keyword evidence="2" id="KW-0472">Membrane</keyword>